<evidence type="ECO:0000256" key="4">
    <source>
        <dbReference type="PROSITE-ProRule" id="PRU00108"/>
    </source>
</evidence>
<dbReference type="Gene3D" id="1.10.10.60">
    <property type="entry name" value="Homeodomain-like"/>
    <property type="match status" value="1"/>
</dbReference>
<dbReference type="SMART" id="SM00389">
    <property type="entry name" value="HOX"/>
    <property type="match status" value="1"/>
</dbReference>
<dbReference type="Pfam" id="PF00046">
    <property type="entry name" value="Homeodomain"/>
    <property type="match status" value="1"/>
</dbReference>
<dbReference type="InterPro" id="IPR009057">
    <property type="entry name" value="Homeodomain-like_sf"/>
</dbReference>
<comment type="subcellular location">
    <subcellularLocation>
        <location evidence="4 5">Nucleus</location>
    </subcellularLocation>
</comment>
<evidence type="ECO:0000313" key="7">
    <source>
        <dbReference type="EMBL" id="EQB59899.1"/>
    </source>
</evidence>
<keyword evidence="8" id="KW-1185">Reference proteome</keyword>
<dbReference type="PROSITE" id="PS00027">
    <property type="entry name" value="HOMEOBOX_1"/>
    <property type="match status" value="1"/>
</dbReference>
<evidence type="ECO:0000256" key="3">
    <source>
        <dbReference type="ARBA" id="ARBA00023242"/>
    </source>
</evidence>
<keyword evidence="3 4" id="KW-0539">Nucleus</keyword>
<dbReference type="InterPro" id="IPR017970">
    <property type="entry name" value="Homeobox_CS"/>
</dbReference>
<accession>T0L5W8</accession>
<evidence type="ECO:0000313" key="8">
    <source>
        <dbReference type="Proteomes" id="UP000053780"/>
    </source>
</evidence>
<keyword evidence="2 4" id="KW-0371">Homeobox</keyword>
<name>T0L5W8_9MICR</name>
<dbReference type="SUPFAM" id="SSF46689">
    <property type="entry name" value="Homeodomain-like"/>
    <property type="match status" value="1"/>
</dbReference>
<dbReference type="OrthoDB" id="6159439at2759"/>
<feature type="DNA-binding region" description="Homeobox" evidence="4">
    <location>
        <begin position="28"/>
        <end position="87"/>
    </location>
</feature>
<feature type="domain" description="Homeobox" evidence="6">
    <location>
        <begin position="26"/>
        <end position="86"/>
    </location>
</feature>
<dbReference type="GO" id="GO:0005634">
    <property type="term" value="C:nucleus"/>
    <property type="evidence" value="ECO:0007669"/>
    <property type="project" value="UniProtKB-SubCell"/>
</dbReference>
<dbReference type="PROSITE" id="PS50071">
    <property type="entry name" value="HOMEOBOX_2"/>
    <property type="match status" value="1"/>
</dbReference>
<dbReference type="GO" id="GO:0000981">
    <property type="term" value="F:DNA-binding transcription factor activity, RNA polymerase II-specific"/>
    <property type="evidence" value="ECO:0007669"/>
    <property type="project" value="InterPro"/>
</dbReference>
<dbReference type="Proteomes" id="UP000053780">
    <property type="component" value="Unassembled WGS sequence"/>
</dbReference>
<dbReference type="GO" id="GO:0003677">
    <property type="term" value="F:DNA binding"/>
    <property type="evidence" value="ECO:0007669"/>
    <property type="project" value="UniProtKB-UniRule"/>
</dbReference>
<sequence>MNIRYNSKEWQSLLGLLKLRRISTTANKYGKQTRKTRFQTLVLNNVFEISKFPSTSTIIDIALLINVHPKSIQKWFQNTRQMTKKRDIPIDEYSDSTPTIVDIPISTLYMLLVKARRECLIIH</sequence>
<keyword evidence="1 4" id="KW-0238">DNA-binding</keyword>
<reference evidence="7 8" key="1">
    <citation type="journal article" date="2013" name="BMC Genomics">
        <title>Genome sequencing and comparative genomics of honey bee microsporidia, Nosema apis reveal novel insights into host-parasite interactions.</title>
        <authorList>
            <person name="Chen Yp."/>
            <person name="Pettis J.S."/>
            <person name="Zhao Y."/>
            <person name="Liu X."/>
            <person name="Tallon L.J."/>
            <person name="Sadzewicz L.D."/>
            <person name="Li R."/>
            <person name="Zheng H."/>
            <person name="Huang S."/>
            <person name="Zhang X."/>
            <person name="Hamilton M.C."/>
            <person name="Pernal S.F."/>
            <person name="Melathopoulos A.P."/>
            <person name="Yan X."/>
            <person name="Evans J.D."/>
        </authorList>
    </citation>
    <scope>NUCLEOTIDE SEQUENCE [LARGE SCALE GENOMIC DNA]</scope>
    <source>
        <strain evidence="7 8">BRL 01</strain>
    </source>
</reference>
<dbReference type="AlphaFoldDB" id="T0L5W8"/>
<dbReference type="InterPro" id="IPR001356">
    <property type="entry name" value="HD"/>
</dbReference>
<dbReference type="VEuPathDB" id="MicrosporidiaDB:NAPIS_ORF02525"/>
<evidence type="ECO:0000256" key="2">
    <source>
        <dbReference type="ARBA" id="ARBA00023155"/>
    </source>
</evidence>
<evidence type="ECO:0000259" key="6">
    <source>
        <dbReference type="PROSITE" id="PS50071"/>
    </source>
</evidence>
<protein>
    <submittedName>
        <fullName evidence="7">Homeobox domain-containing protein</fullName>
    </submittedName>
</protein>
<gene>
    <name evidence="7" type="ORF">NAPIS_ORF02525</name>
</gene>
<proteinExistence type="predicted"/>
<dbReference type="CDD" id="cd00086">
    <property type="entry name" value="homeodomain"/>
    <property type="match status" value="1"/>
</dbReference>
<evidence type="ECO:0000256" key="1">
    <source>
        <dbReference type="ARBA" id="ARBA00023125"/>
    </source>
</evidence>
<dbReference type="EMBL" id="KE647353">
    <property type="protein sequence ID" value="EQB59899.1"/>
    <property type="molecule type" value="Genomic_DNA"/>
</dbReference>
<organism evidence="7 8">
    <name type="scientific">Vairimorpha apis BRL 01</name>
    <dbReference type="NCBI Taxonomy" id="1037528"/>
    <lineage>
        <taxon>Eukaryota</taxon>
        <taxon>Fungi</taxon>
        <taxon>Fungi incertae sedis</taxon>
        <taxon>Microsporidia</taxon>
        <taxon>Nosematidae</taxon>
        <taxon>Vairimorpha</taxon>
    </lineage>
</organism>
<evidence type="ECO:0000256" key="5">
    <source>
        <dbReference type="RuleBase" id="RU000682"/>
    </source>
</evidence>
<dbReference type="HOGENOM" id="CLU_128308_1_0_1"/>